<evidence type="ECO:0000313" key="2">
    <source>
        <dbReference type="EMBL" id="MDR6868258.1"/>
    </source>
</evidence>
<sequence length="152" mass="16388">MNGSNRLPDDVAILVTDSPSNGDVTAVSEALDAFNIDLTGIEDRRSLAVLIRDEATGKTIGGITGKTSMAVWFVDLFYVPPALRGSGLGSRLLGQAEEEAIRRGCTTGFLYTISFQAPQFYERHGWTEFGRIPCEPAGSSRIFMSKDLAPLG</sequence>
<proteinExistence type="predicted"/>
<dbReference type="Gene3D" id="3.40.630.30">
    <property type="match status" value="1"/>
</dbReference>
<reference evidence="2 3" key="1">
    <citation type="submission" date="2023-07" db="EMBL/GenBank/DDBJ databases">
        <title>Sorghum-associated microbial communities from plants grown in Nebraska, USA.</title>
        <authorList>
            <person name="Schachtman D."/>
        </authorList>
    </citation>
    <scope>NUCLEOTIDE SEQUENCE [LARGE SCALE GENOMIC DNA]</scope>
    <source>
        <strain evidence="2 3">2980</strain>
    </source>
</reference>
<dbReference type="InterPro" id="IPR000182">
    <property type="entry name" value="GNAT_dom"/>
</dbReference>
<accession>A0ABU1SF68</accession>
<dbReference type="EMBL" id="JAVDUM010000013">
    <property type="protein sequence ID" value="MDR6868258.1"/>
    <property type="molecule type" value="Genomic_DNA"/>
</dbReference>
<evidence type="ECO:0000259" key="1">
    <source>
        <dbReference type="PROSITE" id="PS51186"/>
    </source>
</evidence>
<dbReference type="Pfam" id="PF00583">
    <property type="entry name" value="Acetyltransf_1"/>
    <property type="match status" value="1"/>
</dbReference>
<dbReference type="PROSITE" id="PS51186">
    <property type="entry name" value="GNAT"/>
    <property type="match status" value="1"/>
</dbReference>
<dbReference type="CDD" id="cd04301">
    <property type="entry name" value="NAT_SF"/>
    <property type="match status" value="1"/>
</dbReference>
<gene>
    <name evidence="2" type="ORF">J2Y69_002872</name>
</gene>
<dbReference type="InterPro" id="IPR016181">
    <property type="entry name" value="Acyl_CoA_acyltransferase"/>
</dbReference>
<comment type="caution">
    <text evidence="2">The sequence shown here is derived from an EMBL/GenBank/DDBJ whole genome shotgun (WGS) entry which is preliminary data.</text>
</comment>
<dbReference type="SUPFAM" id="SSF55729">
    <property type="entry name" value="Acyl-CoA N-acyltransferases (Nat)"/>
    <property type="match status" value="1"/>
</dbReference>
<name>A0ABU1SF68_9MICO</name>
<dbReference type="Proteomes" id="UP001259347">
    <property type="component" value="Unassembled WGS sequence"/>
</dbReference>
<keyword evidence="3" id="KW-1185">Reference proteome</keyword>
<organism evidence="2 3">
    <name type="scientific">Microbacterium resistens</name>
    <dbReference type="NCBI Taxonomy" id="156977"/>
    <lineage>
        <taxon>Bacteria</taxon>
        <taxon>Bacillati</taxon>
        <taxon>Actinomycetota</taxon>
        <taxon>Actinomycetes</taxon>
        <taxon>Micrococcales</taxon>
        <taxon>Microbacteriaceae</taxon>
        <taxon>Microbacterium</taxon>
    </lineage>
</organism>
<dbReference type="RefSeq" id="WP_310021880.1">
    <property type="nucleotide sequence ID" value="NZ_JAVDUM010000013.1"/>
</dbReference>
<feature type="domain" description="N-acetyltransferase" evidence="1">
    <location>
        <begin position="1"/>
        <end position="149"/>
    </location>
</feature>
<evidence type="ECO:0000313" key="3">
    <source>
        <dbReference type="Proteomes" id="UP001259347"/>
    </source>
</evidence>
<protein>
    <submittedName>
        <fullName evidence="2">GNAT superfamily N-acetyltransferase</fullName>
    </submittedName>
</protein>